<proteinExistence type="predicted"/>
<keyword evidence="2" id="KW-1185">Reference proteome</keyword>
<evidence type="ECO:0000313" key="2">
    <source>
        <dbReference type="Proteomes" id="UP000694044"/>
    </source>
</evidence>
<sequence>MNQGNKEKCCCHPSTLRTQLYQDQDCRLMFMYTRTYRSLVPVVDPDARQRLMHASAPPILGGTPIDDELLFSARMERQLREVEAQRGTVTRQEVFAAVVREHAVLAEHAAAAYPITIAAVLAPTTRQQ</sequence>
<name>A0A8T1VM50_9STRA</name>
<reference evidence="1" key="1">
    <citation type="submission" date="2021-02" db="EMBL/GenBank/DDBJ databases">
        <authorList>
            <person name="Palmer J.M."/>
        </authorList>
    </citation>
    <scope>NUCLEOTIDE SEQUENCE</scope>
    <source>
        <strain evidence="1">SCRP734</strain>
    </source>
</reference>
<comment type="caution">
    <text evidence="1">The sequence shown here is derived from an EMBL/GenBank/DDBJ whole genome shotgun (WGS) entry which is preliminary data.</text>
</comment>
<organism evidence="1 2">
    <name type="scientific">Phytophthora pseudosyringae</name>
    <dbReference type="NCBI Taxonomy" id="221518"/>
    <lineage>
        <taxon>Eukaryota</taxon>
        <taxon>Sar</taxon>
        <taxon>Stramenopiles</taxon>
        <taxon>Oomycota</taxon>
        <taxon>Peronosporomycetes</taxon>
        <taxon>Peronosporales</taxon>
        <taxon>Peronosporaceae</taxon>
        <taxon>Phytophthora</taxon>
    </lineage>
</organism>
<evidence type="ECO:0000313" key="1">
    <source>
        <dbReference type="EMBL" id="KAG7382006.1"/>
    </source>
</evidence>
<gene>
    <name evidence="1" type="ORF">PHYPSEUDO_005367</name>
</gene>
<protein>
    <submittedName>
        <fullName evidence="1">Uncharacterized protein</fullName>
    </submittedName>
</protein>
<dbReference type="Proteomes" id="UP000694044">
    <property type="component" value="Unassembled WGS sequence"/>
</dbReference>
<dbReference type="EMBL" id="JAGDFM010000223">
    <property type="protein sequence ID" value="KAG7382006.1"/>
    <property type="molecule type" value="Genomic_DNA"/>
</dbReference>
<dbReference type="AlphaFoldDB" id="A0A8T1VM50"/>
<accession>A0A8T1VM50</accession>